<evidence type="ECO:0000313" key="1">
    <source>
        <dbReference type="EMBL" id="GAA0172966.1"/>
    </source>
</evidence>
<dbReference type="Proteomes" id="UP001454036">
    <property type="component" value="Unassembled WGS sequence"/>
</dbReference>
<gene>
    <name evidence="1" type="ORF">LIER_26683</name>
</gene>
<sequence length="86" mass="9906">MTGDKSLFSNITDFNDGSVTFGESERRKIIGKEMSFAATMESNMSYQQLEHLSRMELQNGGTKHYKKWEDSCRMKEAFLKVSGERL</sequence>
<name>A0AAV3RCA2_LITER</name>
<dbReference type="AlphaFoldDB" id="A0AAV3RCA2"/>
<proteinExistence type="predicted"/>
<dbReference type="EMBL" id="BAABME010008382">
    <property type="protein sequence ID" value="GAA0172966.1"/>
    <property type="molecule type" value="Genomic_DNA"/>
</dbReference>
<protein>
    <submittedName>
        <fullName evidence="1">Uncharacterized protein</fullName>
    </submittedName>
</protein>
<keyword evidence="2" id="KW-1185">Reference proteome</keyword>
<organism evidence="1 2">
    <name type="scientific">Lithospermum erythrorhizon</name>
    <name type="common">Purple gromwell</name>
    <name type="synonym">Lithospermum officinale var. erythrorhizon</name>
    <dbReference type="NCBI Taxonomy" id="34254"/>
    <lineage>
        <taxon>Eukaryota</taxon>
        <taxon>Viridiplantae</taxon>
        <taxon>Streptophyta</taxon>
        <taxon>Embryophyta</taxon>
        <taxon>Tracheophyta</taxon>
        <taxon>Spermatophyta</taxon>
        <taxon>Magnoliopsida</taxon>
        <taxon>eudicotyledons</taxon>
        <taxon>Gunneridae</taxon>
        <taxon>Pentapetalae</taxon>
        <taxon>asterids</taxon>
        <taxon>lamiids</taxon>
        <taxon>Boraginales</taxon>
        <taxon>Boraginaceae</taxon>
        <taxon>Boraginoideae</taxon>
        <taxon>Lithospermeae</taxon>
        <taxon>Lithospermum</taxon>
    </lineage>
</organism>
<accession>A0AAV3RCA2</accession>
<evidence type="ECO:0000313" key="2">
    <source>
        <dbReference type="Proteomes" id="UP001454036"/>
    </source>
</evidence>
<comment type="caution">
    <text evidence="1">The sequence shown here is derived from an EMBL/GenBank/DDBJ whole genome shotgun (WGS) entry which is preliminary data.</text>
</comment>
<reference evidence="1 2" key="1">
    <citation type="submission" date="2024-01" db="EMBL/GenBank/DDBJ databases">
        <title>The complete chloroplast genome sequence of Lithospermum erythrorhizon: insights into the phylogenetic relationship among Boraginaceae species and the maternal lineages of purple gromwells.</title>
        <authorList>
            <person name="Okada T."/>
            <person name="Watanabe K."/>
        </authorList>
    </citation>
    <scope>NUCLEOTIDE SEQUENCE [LARGE SCALE GENOMIC DNA]</scope>
</reference>